<sequence>MPMPSPPVPLPPGVQSTLEVLIGTGVVLANAFVVLVILRASHSPTLRGFAKFLTLLLSFGNTTPAVLVISIASVVTDQWQYRETFCRRTILNSYACSLATLSAMVYFATRSTR</sequence>
<gene>
    <name evidence="2" type="primary">Hypp287</name>
    <name evidence="2" type="ORF">BLAG_LOCUS1001</name>
</gene>
<evidence type="ECO:0000313" key="3">
    <source>
        <dbReference type="Proteomes" id="UP000838412"/>
    </source>
</evidence>
<reference evidence="2" key="1">
    <citation type="submission" date="2022-01" db="EMBL/GenBank/DDBJ databases">
        <authorList>
            <person name="Braso-Vives M."/>
        </authorList>
    </citation>
    <scope>NUCLEOTIDE SEQUENCE</scope>
</reference>
<feature type="transmembrane region" description="Helical" evidence="1">
    <location>
        <begin position="90"/>
        <end position="109"/>
    </location>
</feature>
<name>A0A8J9V9N4_BRALA</name>
<keyword evidence="1" id="KW-1133">Transmembrane helix</keyword>
<feature type="transmembrane region" description="Helical" evidence="1">
    <location>
        <begin position="52"/>
        <end position="75"/>
    </location>
</feature>
<evidence type="ECO:0000313" key="2">
    <source>
        <dbReference type="EMBL" id="CAH1230168.1"/>
    </source>
</evidence>
<dbReference type="AlphaFoldDB" id="A0A8J9V9N4"/>
<evidence type="ECO:0000256" key="1">
    <source>
        <dbReference type="SAM" id="Phobius"/>
    </source>
</evidence>
<keyword evidence="1" id="KW-0812">Transmembrane</keyword>
<keyword evidence="3" id="KW-1185">Reference proteome</keyword>
<dbReference type="EMBL" id="OV696686">
    <property type="protein sequence ID" value="CAH1230168.1"/>
    <property type="molecule type" value="Genomic_DNA"/>
</dbReference>
<organism evidence="2 3">
    <name type="scientific">Branchiostoma lanceolatum</name>
    <name type="common">Common lancelet</name>
    <name type="synonym">Amphioxus lanceolatum</name>
    <dbReference type="NCBI Taxonomy" id="7740"/>
    <lineage>
        <taxon>Eukaryota</taxon>
        <taxon>Metazoa</taxon>
        <taxon>Chordata</taxon>
        <taxon>Cephalochordata</taxon>
        <taxon>Leptocardii</taxon>
        <taxon>Amphioxiformes</taxon>
        <taxon>Branchiostomatidae</taxon>
        <taxon>Branchiostoma</taxon>
    </lineage>
</organism>
<protein>
    <submittedName>
        <fullName evidence="2">Hypp287 protein</fullName>
    </submittedName>
</protein>
<proteinExistence type="predicted"/>
<keyword evidence="1" id="KW-0472">Membrane</keyword>
<feature type="transmembrane region" description="Helical" evidence="1">
    <location>
        <begin position="20"/>
        <end position="40"/>
    </location>
</feature>
<accession>A0A8J9V9N4</accession>
<dbReference type="Proteomes" id="UP000838412">
    <property type="component" value="Chromosome 1"/>
</dbReference>